<dbReference type="Proteomes" id="UP000189796">
    <property type="component" value="Chromosome I"/>
</dbReference>
<sequence length="197" mass="21030">MPPRNVEDLRSPVDWLTDMSLISAGGMAETDGYIGYMKAYATAHEALDEDKAFQEEELAISHLGQICLSFSDSDPKIIRTLIPRFDMALVKTSRIAGSAAKTRRLDVSPPAPLRVPKTRALKPGKGLSTDKVSERVAAATEELASGLTQASAAAEELRRSMEQIATGADEAAGGVSRAVGGDQAGHGEPDHSQRRSR</sequence>
<evidence type="ECO:0000313" key="2">
    <source>
        <dbReference type="EMBL" id="SHH31807.1"/>
    </source>
</evidence>
<reference evidence="2 3" key="1">
    <citation type="submission" date="2016-11" db="EMBL/GenBank/DDBJ databases">
        <authorList>
            <person name="Jaros S."/>
            <person name="Januszkiewicz K."/>
            <person name="Wedrychowicz H."/>
        </authorList>
    </citation>
    <scope>NUCLEOTIDE SEQUENCE [LARGE SCALE GENOMIC DNA]</scope>
    <source>
        <strain evidence="2 3">GAS138</strain>
    </source>
</reference>
<evidence type="ECO:0000256" key="1">
    <source>
        <dbReference type="SAM" id="MobiDB-lite"/>
    </source>
</evidence>
<dbReference type="EMBL" id="LT670817">
    <property type="protein sequence ID" value="SHH31807.1"/>
    <property type="molecule type" value="Genomic_DNA"/>
</dbReference>
<name>A0A1M5RZJ9_9BRAD</name>
<accession>A0A1M5RZJ9</accession>
<gene>
    <name evidence="2" type="ORF">SAMN05443248_4429</name>
</gene>
<evidence type="ECO:0000313" key="3">
    <source>
        <dbReference type="Proteomes" id="UP000189796"/>
    </source>
</evidence>
<organism evidence="2 3">
    <name type="scientific">Bradyrhizobium erythrophlei</name>
    <dbReference type="NCBI Taxonomy" id="1437360"/>
    <lineage>
        <taxon>Bacteria</taxon>
        <taxon>Pseudomonadati</taxon>
        <taxon>Pseudomonadota</taxon>
        <taxon>Alphaproteobacteria</taxon>
        <taxon>Hyphomicrobiales</taxon>
        <taxon>Nitrobacteraceae</taxon>
        <taxon>Bradyrhizobium</taxon>
    </lineage>
</organism>
<feature type="region of interest" description="Disordered" evidence="1">
    <location>
        <begin position="166"/>
        <end position="197"/>
    </location>
</feature>
<protein>
    <submittedName>
        <fullName evidence="2">Uncharacterized protein</fullName>
    </submittedName>
</protein>
<proteinExistence type="predicted"/>
<feature type="compositionally biased region" description="Basic and acidic residues" evidence="1">
    <location>
        <begin position="185"/>
        <end position="197"/>
    </location>
</feature>
<dbReference type="AlphaFoldDB" id="A0A1M5RZJ9"/>